<protein>
    <submittedName>
        <fullName evidence="2">Alkylhydroperoxidase ahpd core:uncharacterized peroxidase-related protein</fullName>
    </submittedName>
</protein>
<evidence type="ECO:0000259" key="1">
    <source>
        <dbReference type="Pfam" id="PF02627"/>
    </source>
</evidence>
<comment type="caution">
    <text evidence="2">The sequence shown here is derived from an EMBL/GenBank/DDBJ whole genome shotgun (WGS) entry which is preliminary data.</text>
</comment>
<dbReference type="NCBIfam" id="TIGR01926">
    <property type="entry name" value="peroxid_rel"/>
    <property type="match status" value="1"/>
</dbReference>
<dbReference type="PANTHER" id="PTHR35446">
    <property type="entry name" value="SI:CH211-175M2.5"/>
    <property type="match status" value="1"/>
</dbReference>
<proteinExistence type="predicted"/>
<organism evidence="2 3">
    <name type="scientific">Plakobranchus ocellatus</name>
    <dbReference type="NCBI Taxonomy" id="259542"/>
    <lineage>
        <taxon>Eukaryota</taxon>
        <taxon>Metazoa</taxon>
        <taxon>Spiralia</taxon>
        <taxon>Lophotrochozoa</taxon>
        <taxon>Mollusca</taxon>
        <taxon>Gastropoda</taxon>
        <taxon>Heterobranchia</taxon>
        <taxon>Euthyneura</taxon>
        <taxon>Panpulmonata</taxon>
        <taxon>Sacoglossa</taxon>
        <taxon>Placobranchoidea</taxon>
        <taxon>Plakobranchidae</taxon>
        <taxon>Plakobranchus</taxon>
    </lineage>
</organism>
<gene>
    <name evidence="2" type="ORF">PoB_006444300</name>
</gene>
<dbReference type="InterPro" id="IPR010195">
    <property type="entry name" value="Uncharacterised_peroxidase-rel"/>
</dbReference>
<dbReference type="NCBIfam" id="TIGR00778">
    <property type="entry name" value="ahpD_dom"/>
    <property type="match status" value="1"/>
</dbReference>
<dbReference type="InterPro" id="IPR003779">
    <property type="entry name" value="CMD-like"/>
</dbReference>
<evidence type="ECO:0000313" key="2">
    <source>
        <dbReference type="EMBL" id="GFO37938.1"/>
    </source>
</evidence>
<dbReference type="Gene3D" id="1.20.5.810">
    <property type="entry name" value="AhpD-like"/>
    <property type="match status" value="1"/>
</dbReference>
<dbReference type="Proteomes" id="UP000735302">
    <property type="component" value="Unassembled WGS sequence"/>
</dbReference>
<dbReference type="SUPFAM" id="SSF69118">
    <property type="entry name" value="AhpD-like"/>
    <property type="match status" value="1"/>
</dbReference>
<name>A0AAV4D1C5_9GAST</name>
<dbReference type="Pfam" id="PF02627">
    <property type="entry name" value="CMD"/>
    <property type="match status" value="1"/>
</dbReference>
<dbReference type="AlphaFoldDB" id="A0AAV4D1C5"/>
<evidence type="ECO:0000313" key="3">
    <source>
        <dbReference type="Proteomes" id="UP000735302"/>
    </source>
</evidence>
<dbReference type="GO" id="GO:0051920">
    <property type="term" value="F:peroxiredoxin activity"/>
    <property type="evidence" value="ECO:0007669"/>
    <property type="project" value="InterPro"/>
</dbReference>
<dbReference type="EMBL" id="BLXT01007308">
    <property type="protein sequence ID" value="GFO37938.1"/>
    <property type="molecule type" value="Genomic_DNA"/>
</dbReference>
<accession>A0AAV4D1C5</accession>
<dbReference type="InterPro" id="IPR004675">
    <property type="entry name" value="AhpD_core"/>
</dbReference>
<dbReference type="PANTHER" id="PTHR35446:SF2">
    <property type="entry name" value="CARBOXYMUCONOLACTONE DECARBOXYLASE-LIKE DOMAIN-CONTAINING PROTEIN"/>
    <property type="match status" value="1"/>
</dbReference>
<feature type="domain" description="Carboxymuconolactone decarboxylase-like" evidence="1">
    <location>
        <begin position="41"/>
        <end position="114"/>
    </location>
</feature>
<dbReference type="InterPro" id="IPR029032">
    <property type="entry name" value="AhpD-like"/>
</dbReference>
<reference evidence="2 3" key="1">
    <citation type="journal article" date="2021" name="Elife">
        <title>Chloroplast acquisition without the gene transfer in kleptoplastic sea slugs, Plakobranchus ocellatus.</title>
        <authorList>
            <person name="Maeda T."/>
            <person name="Takahashi S."/>
            <person name="Yoshida T."/>
            <person name="Shimamura S."/>
            <person name="Takaki Y."/>
            <person name="Nagai Y."/>
            <person name="Toyoda A."/>
            <person name="Suzuki Y."/>
            <person name="Arimoto A."/>
            <person name="Ishii H."/>
            <person name="Satoh N."/>
            <person name="Nishiyama T."/>
            <person name="Hasebe M."/>
            <person name="Maruyama T."/>
            <person name="Minagawa J."/>
            <person name="Obokata J."/>
            <person name="Shigenobu S."/>
        </authorList>
    </citation>
    <scope>NUCLEOTIDE SEQUENCE [LARGE SCALE GENOMIC DNA]</scope>
</reference>
<keyword evidence="3" id="KW-1185">Reference proteome</keyword>
<sequence length="194" mass="22042">MSRFTIPEVDTLPPDMQQLMKEYKEQAGYIPNGFKAMSHKPEELRVFVHYFDVVMNGRENGHLTKADKELIIVAVSALNKCRYCIAAHSALHRIFSKSPVLADQIAANWETADLNERQKAILKFAMQVADCKPLTESHFEELYQHGLEKEDAWDIGAVVAFFSLSNRMALLTSIAPNEQFYTLGRVSKPKNIII</sequence>
<dbReference type="Gene3D" id="1.20.1290.10">
    <property type="entry name" value="AhpD-like"/>
    <property type="match status" value="1"/>
</dbReference>